<comment type="caution">
    <text evidence="2">The sequence shown here is derived from an EMBL/GenBank/DDBJ whole genome shotgun (WGS) entry which is preliminary data.</text>
</comment>
<gene>
    <name evidence="2" type="ORF">ACH5RR_015307</name>
</gene>
<dbReference type="EMBL" id="JBJUIK010000007">
    <property type="protein sequence ID" value="KAL3522473.1"/>
    <property type="molecule type" value="Genomic_DNA"/>
</dbReference>
<sequence length="187" mass="21875">MIGKEEGQTNRQGTNHRSINIESSDREDNNNLSVNYECINEERGSHQHAVKTTKAQLRSGNMGSKDISNVEPNIIDEGKNRRKWNYTLLRELFREREIENILKTPLLPYFPDDMKVWHYSKQGKFEVKLACHLAKNLQKMKTDEREPSSSCKDMKFWKEIEMGSEKIVRDVVVMWRLIGIFSLTVNS</sequence>
<feature type="region of interest" description="Disordered" evidence="1">
    <location>
        <begin position="43"/>
        <end position="65"/>
    </location>
</feature>
<evidence type="ECO:0000313" key="3">
    <source>
        <dbReference type="Proteomes" id="UP001630127"/>
    </source>
</evidence>
<evidence type="ECO:0000313" key="2">
    <source>
        <dbReference type="EMBL" id="KAL3522473.1"/>
    </source>
</evidence>
<name>A0ABD2ZTZ1_9GENT</name>
<dbReference type="Proteomes" id="UP001630127">
    <property type="component" value="Unassembled WGS sequence"/>
</dbReference>
<feature type="compositionally biased region" description="Polar residues" evidence="1">
    <location>
        <begin position="9"/>
        <end position="22"/>
    </location>
</feature>
<accession>A0ABD2ZTZ1</accession>
<evidence type="ECO:0000256" key="1">
    <source>
        <dbReference type="SAM" id="MobiDB-lite"/>
    </source>
</evidence>
<reference evidence="2 3" key="1">
    <citation type="submission" date="2024-11" db="EMBL/GenBank/DDBJ databases">
        <title>A near-complete genome assembly of Cinchona calisaya.</title>
        <authorList>
            <person name="Lian D.C."/>
            <person name="Zhao X.W."/>
            <person name="Wei L."/>
        </authorList>
    </citation>
    <scope>NUCLEOTIDE SEQUENCE [LARGE SCALE GENOMIC DNA]</scope>
    <source>
        <tissue evidence="2">Nenye</tissue>
    </source>
</reference>
<protein>
    <submittedName>
        <fullName evidence="2">Uncharacterized protein</fullName>
    </submittedName>
</protein>
<organism evidence="2 3">
    <name type="scientific">Cinchona calisaya</name>
    <dbReference type="NCBI Taxonomy" id="153742"/>
    <lineage>
        <taxon>Eukaryota</taxon>
        <taxon>Viridiplantae</taxon>
        <taxon>Streptophyta</taxon>
        <taxon>Embryophyta</taxon>
        <taxon>Tracheophyta</taxon>
        <taxon>Spermatophyta</taxon>
        <taxon>Magnoliopsida</taxon>
        <taxon>eudicotyledons</taxon>
        <taxon>Gunneridae</taxon>
        <taxon>Pentapetalae</taxon>
        <taxon>asterids</taxon>
        <taxon>lamiids</taxon>
        <taxon>Gentianales</taxon>
        <taxon>Rubiaceae</taxon>
        <taxon>Cinchonoideae</taxon>
        <taxon>Cinchoneae</taxon>
        <taxon>Cinchona</taxon>
    </lineage>
</organism>
<keyword evidence="3" id="KW-1185">Reference proteome</keyword>
<dbReference type="AlphaFoldDB" id="A0ABD2ZTZ1"/>
<proteinExistence type="predicted"/>
<feature type="compositionally biased region" description="Polar residues" evidence="1">
    <location>
        <begin position="53"/>
        <end position="65"/>
    </location>
</feature>
<feature type="region of interest" description="Disordered" evidence="1">
    <location>
        <begin position="1"/>
        <end position="30"/>
    </location>
</feature>